<feature type="chain" id="PRO_5011275175" description="Bioflim formation protein" evidence="1">
    <location>
        <begin position="23"/>
        <end position="144"/>
    </location>
</feature>
<dbReference type="Proteomes" id="UP000259030">
    <property type="component" value="Chromosome"/>
</dbReference>
<dbReference type="STRING" id="317577.GCA_000419625_02296"/>
<evidence type="ECO:0000313" key="2">
    <source>
        <dbReference type="EMBL" id="ASN82114.1"/>
    </source>
</evidence>
<dbReference type="KEGG" id="dfc:DFI_08100"/>
<reference evidence="2 3" key="1">
    <citation type="submission" date="2017-05" db="EMBL/GenBank/DDBJ databases">
        <title>The complete genome sequence of Deinococcus ficus isolated from the rhizosphere of the Ficus religiosa L. in Taiwan.</title>
        <authorList>
            <person name="Wu K.-M."/>
            <person name="Liao T.-L."/>
            <person name="Liu Y.-M."/>
            <person name="Young C.-C."/>
            <person name="Tsai S.-F."/>
        </authorList>
    </citation>
    <scope>NUCLEOTIDE SEQUENCE [LARGE SCALE GENOMIC DNA]</scope>
    <source>
        <strain evidence="2 3">CC-FR2-10</strain>
    </source>
</reference>
<dbReference type="EMBL" id="CP021081">
    <property type="protein sequence ID" value="ASN82114.1"/>
    <property type="molecule type" value="Genomic_DNA"/>
</dbReference>
<gene>
    <name evidence="2" type="ORF">DFI_08100</name>
</gene>
<evidence type="ECO:0000313" key="3">
    <source>
        <dbReference type="Proteomes" id="UP000259030"/>
    </source>
</evidence>
<name>A0A221SZP5_9DEIO</name>
<keyword evidence="1" id="KW-0732">Signal</keyword>
<organism evidence="2 3">
    <name type="scientific">Deinococcus ficus</name>
    <dbReference type="NCBI Taxonomy" id="317577"/>
    <lineage>
        <taxon>Bacteria</taxon>
        <taxon>Thermotogati</taxon>
        <taxon>Deinococcota</taxon>
        <taxon>Deinococci</taxon>
        <taxon>Deinococcales</taxon>
        <taxon>Deinococcaceae</taxon>
        <taxon>Deinococcus</taxon>
    </lineage>
</organism>
<sequence>MNVRTGMLSLLALAAVSTPASAAALWAGGNVTTAGAGVHAGAALLPIPFIGTLGVEGTGERAWNADTYRFAAGLTLRDLNVPLTNVDLFATLGAEVLTGAASGAHAYTEAGLRGPLFGPAGWRVFGRASTSGQFGAGLGLELRF</sequence>
<dbReference type="RefSeq" id="WP_043776690.1">
    <property type="nucleotide sequence ID" value="NZ_CP021081.1"/>
</dbReference>
<proteinExistence type="predicted"/>
<feature type="signal peptide" evidence="1">
    <location>
        <begin position="1"/>
        <end position="22"/>
    </location>
</feature>
<protein>
    <recommendedName>
        <fullName evidence="4">Bioflim formation protein</fullName>
    </recommendedName>
</protein>
<evidence type="ECO:0000256" key="1">
    <source>
        <dbReference type="SAM" id="SignalP"/>
    </source>
</evidence>
<accession>A0A221SZP5</accession>
<keyword evidence="3" id="KW-1185">Reference proteome</keyword>
<dbReference type="AlphaFoldDB" id="A0A221SZP5"/>
<evidence type="ECO:0008006" key="4">
    <source>
        <dbReference type="Google" id="ProtNLM"/>
    </source>
</evidence>